<evidence type="ECO:0000256" key="7">
    <source>
        <dbReference type="ARBA" id="ARBA00022840"/>
    </source>
</evidence>
<dbReference type="Proteomes" id="UP000298602">
    <property type="component" value="Chromosome"/>
</dbReference>
<accession>A0A4P8L224</accession>
<reference evidence="11 12" key="1">
    <citation type="submission" date="2019-05" db="EMBL/GenBank/DDBJ databases">
        <title>The Complete Genome Sequence of the n-alkane-degrading Desulfoglaeba alkanexedens ALDC reveals multiple alkylsuccinate synthase gene clusters.</title>
        <authorList>
            <person name="Callaghan A.V."/>
            <person name="Davidova I.A."/>
            <person name="Duncan K.E."/>
            <person name="Morris B."/>
            <person name="McInerney M.J."/>
        </authorList>
    </citation>
    <scope>NUCLEOTIDE SEQUENCE [LARGE SCALE GENOMIC DNA]</scope>
    <source>
        <strain evidence="11 12">ALDC</strain>
    </source>
</reference>
<dbReference type="GO" id="GO:0008236">
    <property type="term" value="F:serine-type peptidase activity"/>
    <property type="evidence" value="ECO:0007669"/>
    <property type="project" value="UniProtKB-KW"/>
</dbReference>
<evidence type="ECO:0000256" key="8">
    <source>
        <dbReference type="ARBA" id="ARBA00023146"/>
    </source>
</evidence>
<keyword evidence="6" id="KW-0720">Serine protease</keyword>
<feature type="domain" description="Cysteinyl-tRNA ligase anticodon binding" evidence="10">
    <location>
        <begin position="368"/>
        <end position="412"/>
    </location>
</feature>
<feature type="region of interest" description="Disordered" evidence="9">
    <location>
        <begin position="403"/>
        <end position="428"/>
    </location>
</feature>
<dbReference type="InterPro" id="IPR029062">
    <property type="entry name" value="Class_I_gatase-like"/>
</dbReference>
<keyword evidence="2" id="KW-0436">Ligase</keyword>
<sequence length="428" mass="48097">MTSRRGIIALMGSGELTSTMVEVHKELLRGLGGNPQAVFLDTPAGFQLNADELAERAAHYFRKHVGHPLHTVSFKSKATAEPHERERVYRSLREADYILIGPGSPTYAVKQWMGTPIPEIFHRRLQEGACLVAASAAALTLGCRTLPVYEIYKVGEPPHWVEGLDLLGRFGFHMVVVPHWNNAEGGTHDTRFCYMGEPRFRELERQLDAGVTILGLDEHTACLMDLETRRAEVRGIGRVTVRSGGREIRLDSGEAFHLDLLSGVRGAEPWNPMARVSTQLLEAPSGADEGSFWDRVRAMEARFDDGAERGDARRMVAVILDMDRLLWQAQSDRENPELISQGRERYRELMVRFGVVVERLPRSRVECLSPVVEALLELRETYRSEKRWSEADRIRDALNRGGVRVEDTPEGPRWELNESASAGVRGPV</sequence>
<dbReference type="InterPro" id="IPR056411">
    <property type="entry name" value="CysS_C"/>
</dbReference>
<dbReference type="GO" id="GO:0004812">
    <property type="term" value="F:aminoacyl-tRNA ligase activity"/>
    <property type="evidence" value="ECO:0007669"/>
    <property type="project" value="UniProtKB-KW"/>
</dbReference>
<keyword evidence="3" id="KW-0645">Protease</keyword>
<name>A0A4P8L224_9BACT</name>
<dbReference type="Gene3D" id="1.20.120.1910">
    <property type="entry name" value="Cysteine-tRNA ligase, C-terminal anti-codon recognition domain"/>
    <property type="match status" value="1"/>
</dbReference>
<dbReference type="EMBL" id="CP040098">
    <property type="protein sequence ID" value="QCQ20772.1"/>
    <property type="molecule type" value="Genomic_DNA"/>
</dbReference>
<dbReference type="InterPro" id="IPR005320">
    <property type="entry name" value="Peptidase_S51"/>
</dbReference>
<evidence type="ECO:0000256" key="9">
    <source>
        <dbReference type="SAM" id="MobiDB-lite"/>
    </source>
</evidence>
<evidence type="ECO:0000313" key="11">
    <source>
        <dbReference type="EMBL" id="QCQ20772.1"/>
    </source>
</evidence>
<evidence type="ECO:0000256" key="4">
    <source>
        <dbReference type="ARBA" id="ARBA00022741"/>
    </source>
</evidence>
<evidence type="ECO:0000256" key="1">
    <source>
        <dbReference type="ARBA" id="ARBA00006534"/>
    </source>
</evidence>
<keyword evidence="4" id="KW-0547">Nucleotide-binding</keyword>
<dbReference type="GO" id="GO:0006418">
    <property type="term" value="P:tRNA aminoacylation for protein translation"/>
    <property type="evidence" value="ECO:0007669"/>
    <property type="project" value="InterPro"/>
</dbReference>
<reference evidence="11 12" key="2">
    <citation type="submission" date="2019-05" db="EMBL/GenBank/DDBJ databases">
        <authorList>
            <person name="Suflita J.M."/>
            <person name="Marks C.R."/>
        </authorList>
    </citation>
    <scope>NUCLEOTIDE SEQUENCE [LARGE SCALE GENOMIC DNA]</scope>
    <source>
        <strain evidence="11 12">ALDC</strain>
    </source>
</reference>
<keyword evidence="7" id="KW-0067">ATP-binding</keyword>
<keyword evidence="8" id="KW-0030">Aminoacyl-tRNA synthetase</keyword>
<dbReference type="GO" id="GO:0006508">
    <property type="term" value="P:proteolysis"/>
    <property type="evidence" value="ECO:0007669"/>
    <property type="project" value="UniProtKB-KW"/>
</dbReference>
<feature type="compositionally biased region" description="Basic and acidic residues" evidence="9">
    <location>
        <begin position="403"/>
        <end position="416"/>
    </location>
</feature>
<evidence type="ECO:0000256" key="6">
    <source>
        <dbReference type="ARBA" id="ARBA00022825"/>
    </source>
</evidence>
<evidence type="ECO:0000313" key="12">
    <source>
        <dbReference type="Proteomes" id="UP000298602"/>
    </source>
</evidence>
<gene>
    <name evidence="11" type="ORF">FDQ92_00255</name>
</gene>
<evidence type="ECO:0000256" key="2">
    <source>
        <dbReference type="ARBA" id="ARBA00022598"/>
    </source>
</evidence>
<comment type="similarity">
    <text evidence="1">Belongs to the peptidase S51 family.</text>
</comment>
<evidence type="ECO:0000256" key="3">
    <source>
        <dbReference type="ARBA" id="ARBA00022670"/>
    </source>
</evidence>
<dbReference type="Gene3D" id="3.40.50.880">
    <property type="match status" value="1"/>
</dbReference>
<keyword evidence="5" id="KW-0378">Hydrolase</keyword>
<dbReference type="OrthoDB" id="156359at2"/>
<dbReference type="InterPro" id="IPR009080">
    <property type="entry name" value="tRNAsynth_Ia_anticodon-bd"/>
</dbReference>
<dbReference type="SUPFAM" id="SSF47323">
    <property type="entry name" value="Anticodon-binding domain of a subclass of class I aminoacyl-tRNA synthetases"/>
    <property type="match status" value="1"/>
</dbReference>
<dbReference type="GO" id="GO:0005524">
    <property type="term" value="F:ATP binding"/>
    <property type="evidence" value="ECO:0007669"/>
    <property type="project" value="UniProtKB-KW"/>
</dbReference>
<dbReference type="RefSeq" id="WP_137422742.1">
    <property type="nucleotide sequence ID" value="NZ_CP040098.1"/>
</dbReference>
<keyword evidence="12" id="KW-1185">Reference proteome</keyword>
<dbReference type="Pfam" id="PF23493">
    <property type="entry name" value="CysS_C"/>
    <property type="match status" value="1"/>
</dbReference>
<dbReference type="KEGG" id="dax:FDQ92_00255"/>
<evidence type="ECO:0000256" key="5">
    <source>
        <dbReference type="ARBA" id="ARBA00022801"/>
    </source>
</evidence>
<organism evidence="11 12">
    <name type="scientific">Desulfoglaeba alkanexedens ALDC</name>
    <dbReference type="NCBI Taxonomy" id="980445"/>
    <lineage>
        <taxon>Bacteria</taxon>
        <taxon>Pseudomonadati</taxon>
        <taxon>Thermodesulfobacteriota</taxon>
        <taxon>Syntrophobacteria</taxon>
        <taxon>Syntrophobacterales</taxon>
        <taxon>Syntrophobacteraceae</taxon>
        <taxon>Desulfoglaeba</taxon>
    </lineage>
</organism>
<protein>
    <recommendedName>
        <fullName evidence="10">Cysteinyl-tRNA ligase anticodon binding domain-containing protein</fullName>
    </recommendedName>
</protein>
<dbReference type="Pfam" id="PF03575">
    <property type="entry name" value="Peptidase_S51"/>
    <property type="match status" value="1"/>
</dbReference>
<dbReference type="AlphaFoldDB" id="A0A4P8L224"/>
<evidence type="ECO:0000259" key="10">
    <source>
        <dbReference type="Pfam" id="PF23493"/>
    </source>
</evidence>
<proteinExistence type="inferred from homology"/>